<name>A0ACC1I1M3_9FUNG</name>
<sequence length="210" mass="22938">MPRAEGSGDERAPLSVDVRLPGGVVWYDLFTNERLEGGQSVAREVGLADTPVYVRGGSVVPTRERQRRSSTLMRGDPYTLHVYLDGEGSASGDLYVDDGESFDYERGGYVHRIFRFAGTVLESVPAPNPNSNPDSAVRKAYEESARKLRVERIVVAGLRQAAQPVTKARVTVGGGQPLLVDVEYDANINAHVVRDPAVSIVDSWRIELLA</sequence>
<keyword evidence="1" id="KW-0326">Glycosidase</keyword>
<proteinExistence type="predicted"/>
<comment type="caution">
    <text evidence="1">The sequence shown here is derived from an EMBL/GenBank/DDBJ whole genome shotgun (WGS) entry which is preliminary data.</text>
</comment>
<dbReference type="Proteomes" id="UP001145114">
    <property type="component" value="Unassembled WGS sequence"/>
</dbReference>
<reference evidence="1" key="1">
    <citation type="submission" date="2022-06" db="EMBL/GenBank/DDBJ databases">
        <title>Phylogenomic reconstructions and comparative analyses of Kickxellomycotina fungi.</title>
        <authorList>
            <person name="Reynolds N.K."/>
            <person name="Stajich J.E."/>
            <person name="Barry K."/>
            <person name="Grigoriev I.V."/>
            <person name="Crous P."/>
            <person name="Smith M.E."/>
        </authorList>
    </citation>
    <scope>NUCLEOTIDE SEQUENCE</scope>
    <source>
        <strain evidence="1">RSA 2271</strain>
    </source>
</reference>
<dbReference type="EMBL" id="JAMZIH010000069">
    <property type="protein sequence ID" value="KAJ1680034.1"/>
    <property type="molecule type" value="Genomic_DNA"/>
</dbReference>
<dbReference type="EC" id="3.2.1.84" evidence="1"/>
<accession>A0ACC1I1M3</accession>
<gene>
    <name evidence="1" type="primary">ROT2_1</name>
    <name evidence="1" type="ORF">EV182_000817</name>
</gene>
<evidence type="ECO:0000313" key="2">
    <source>
        <dbReference type="Proteomes" id="UP001145114"/>
    </source>
</evidence>
<organism evidence="1 2">
    <name type="scientific">Spiromyces aspiralis</name>
    <dbReference type="NCBI Taxonomy" id="68401"/>
    <lineage>
        <taxon>Eukaryota</taxon>
        <taxon>Fungi</taxon>
        <taxon>Fungi incertae sedis</taxon>
        <taxon>Zoopagomycota</taxon>
        <taxon>Kickxellomycotina</taxon>
        <taxon>Kickxellomycetes</taxon>
        <taxon>Kickxellales</taxon>
        <taxon>Kickxellaceae</taxon>
        <taxon>Spiromyces</taxon>
    </lineage>
</organism>
<protein>
    <submittedName>
        <fullName evidence="1">Glucosidase II</fullName>
        <ecNumber evidence="1">3.2.1.84</ecNumber>
    </submittedName>
</protein>
<keyword evidence="2" id="KW-1185">Reference proteome</keyword>
<evidence type="ECO:0000313" key="1">
    <source>
        <dbReference type="EMBL" id="KAJ1680034.1"/>
    </source>
</evidence>
<keyword evidence="1" id="KW-0378">Hydrolase</keyword>